<keyword evidence="5" id="KW-0998">Cell outer membrane</keyword>
<sequence length="777" mass="88928">MEALIPTKPNRRFLALPLYPYLWLYRVGESVYNKEHYRRRFSDLTLEYQIKAADTSLTTKAQNKLRKKYARRIEKARLGVDEGNWWMRVPGEPPVFHSKADVEKNLEKIRSYLFNRGFFEATVSAKSDTSFQRVRNTYHITEGRPTIIRDVTVRSRNKDIDSLLHHGRGANSKLRQGDRYDQAVFEEERIRIESLLKNNGFFAFGRQNISFLINDTIRLDTDSLRKTIDIRTYVANTPPAGGQKRFRIDSLVVDIQPSNGLPAALNIADTVTYQGIMYIHRDKRYSPRILNSMIRLRPDSVFSQLDERYTQRQLSLTDQFQFVNVMFDSTGNKLNGRINMIPLNKYELSTDLGLNVIQSQAPGPFATFSYKIRNVFNGLENFEVNLRGGIEAVSGYGGRNLLYRSTELGLNSSLTFPQLLVPVGGIRYKYGHLNPKTQVNLGYNYVDRPEYVRTSIKSAATYSLQPNNHVFYNLSLIDLSVLNTQRINSEFQQLLDSLAIQGNNLRNSFLRSFVSDINFTFVYNTNPLFGAPENARYLRASVESGGTTLNFLPGQMNIINKIVNPGAGRDTLQFFKYIRWNFDFRKYWRISNTSSFVARINAGGVHSYGGGRRGISSVPPYEKYFFAGGSNSVRAWLPRRLGPGSTKPRYTSNNLSIESPGEFLLEGNLELRGHLANFFGKINYALFLDAGNVWNMSGSELGPGTLRANRFFKEIAVGTGFGLRYDFSFVVLRFDFGAKVYDPFLQRFVLDELKFNKLFNNRQTNFLNLNIGVGYPF</sequence>
<evidence type="ECO:0000259" key="7">
    <source>
        <dbReference type="Pfam" id="PF07244"/>
    </source>
</evidence>
<evidence type="ECO:0000313" key="9">
    <source>
        <dbReference type="Proteomes" id="UP001501508"/>
    </source>
</evidence>
<comment type="caution">
    <text evidence="8">The sequence shown here is derived from an EMBL/GenBank/DDBJ whole genome shotgun (WGS) entry which is preliminary data.</text>
</comment>
<dbReference type="Proteomes" id="UP001501508">
    <property type="component" value="Unassembled WGS sequence"/>
</dbReference>
<keyword evidence="3" id="KW-0732">Signal</keyword>
<comment type="subcellular location">
    <subcellularLocation>
        <location evidence="1">Membrane</location>
    </subcellularLocation>
</comment>
<feature type="domain" description="POTRA" evidence="7">
    <location>
        <begin position="98"/>
        <end position="143"/>
    </location>
</feature>
<dbReference type="Pfam" id="PF01103">
    <property type="entry name" value="Omp85"/>
    <property type="match status" value="1"/>
</dbReference>
<keyword evidence="2" id="KW-0812">Transmembrane</keyword>
<dbReference type="Pfam" id="PF07244">
    <property type="entry name" value="POTRA"/>
    <property type="match status" value="1"/>
</dbReference>
<feature type="domain" description="Bacterial surface antigen (D15)" evidence="6">
    <location>
        <begin position="403"/>
        <end position="740"/>
    </location>
</feature>
<name>A0ABP8M2D8_9BACT</name>
<dbReference type="PANTHER" id="PTHR12815">
    <property type="entry name" value="SORTING AND ASSEMBLY MACHINERY SAMM50 PROTEIN FAMILY MEMBER"/>
    <property type="match status" value="1"/>
</dbReference>
<evidence type="ECO:0000256" key="1">
    <source>
        <dbReference type="ARBA" id="ARBA00004370"/>
    </source>
</evidence>
<dbReference type="InterPro" id="IPR000184">
    <property type="entry name" value="Bac_surfAg_D15"/>
</dbReference>
<dbReference type="InterPro" id="IPR039910">
    <property type="entry name" value="D15-like"/>
</dbReference>
<evidence type="ECO:0000256" key="3">
    <source>
        <dbReference type="ARBA" id="ARBA00022729"/>
    </source>
</evidence>
<dbReference type="PANTHER" id="PTHR12815:SF47">
    <property type="entry name" value="TRANSLOCATION AND ASSEMBLY MODULE SUBUNIT TAMA"/>
    <property type="match status" value="1"/>
</dbReference>
<proteinExistence type="predicted"/>
<reference evidence="9" key="1">
    <citation type="journal article" date="2019" name="Int. J. Syst. Evol. Microbiol.">
        <title>The Global Catalogue of Microorganisms (GCM) 10K type strain sequencing project: providing services to taxonomists for standard genome sequencing and annotation.</title>
        <authorList>
            <consortium name="The Broad Institute Genomics Platform"/>
            <consortium name="The Broad Institute Genome Sequencing Center for Infectious Disease"/>
            <person name="Wu L."/>
            <person name="Ma J."/>
        </authorList>
    </citation>
    <scope>NUCLEOTIDE SEQUENCE [LARGE SCALE GENOMIC DNA]</scope>
    <source>
        <strain evidence="9">JCM 31920</strain>
    </source>
</reference>
<gene>
    <name evidence="8" type="ORF">GCM10023091_31240</name>
</gene>
<keyword evidence="4" id="KW-0472">Membrane</keyword>
<evidence type="ECO:0000256" key="2">
    <source>
        <dbReference type="ARBA" id="ARBA00022692"/>
    </source>
</evidence>
<evidence type="ECO:0000256" key="5">
    <source>
        <dbReference type="ARBA" id="ARBA00023237"/>
    </source>
</evidence>
<dbReference type="EMBL" id="BAABEY010000029">
    <property type="protein sequence ID" value="GAA4443190.1"/>
    <property type="molecule type" value="Genomic_DNA"/>
</dbReference>
<evidence type="ECO:0000256" key="4">
    <source>
        <dbReference type="ARBA" id="ARBA00023136"/>
    </source>
</evidence>
<organism evidence="8 9">
    <name type="scientific">Ravibacter arvi</name>
    <dbReference type="NCBI Taxonomy" id="2051041"/>
    <lineage>
        <taxon>Bacteria</taxon>
        <taxon>Pseudomonadati</taxon>
        <taxon>Bacteroidota</taxon>
        <taxon>Cytophagia</taxon>
        <taxon>Cytophagales</taxon>
        <taxon>Spirosomataceae</taxon>
        <taxon>Ravibacter</taxon>
    </lineage>
</organism>
<accession>A0ABP8M2D8</accession>
<evidence type="ECO:0000313" key="8">
    <source>
        <dbReference type="EMBL" id="GAA4443190.1"/>
    </source>
</evidence>
<evidence type="ECO:0000259" key="6">
    <source>
        <dbReference type="Pfam" id="PF01103"/>
    </source>
</evidence>
<dbReference type="Gene3D" id="2.40.160.50">
    <property type="entry name" value="membrane protein fhac: a member of the omp85/tpsb transporter family"/>
    <property type="match status" value="1"/>
</dbReference>
<dbReference type="InterPro" id="IPR010827">
    <property type="entry name" value="BamA/TamA_POTRA"/>
</dbReference>
<protein>
    <submittedName>
        <fullName evidence="8">BamA/TamA family outer membrane protein</fullName>
    </submittedName>
</protein>
<keyword evidence="9" id="KW-1185">Reference proteome</keyword>